<name>A0ABQ1DL89_PSECI</name>
<dbReference type="EMBL" id="BLWA01000003">
    <property type="protein sequence ID" value="GFM91742.1"/>
    <property type="molecule type" value="Genomic_DNA"/>
</dbReference>
<comment type="caution">
    <text evidence="2">The sequence shown here is derived from an EMBL/GenBank/DDBJ whole genome shotgun (WGS) entry which is preliminary data.</text>
</comment>
<dbReference type="PROSITE" id="PS51257">
    <property type="entry name" value="PROKAR_LIPOPROTEIN"/>
    <property type="match status" value="1"/>
</dbReference>
<organism evidence="2 3">
    <name type="scientific">Pseudomonas cichorii</name>
    <dbReference type="NCBI Taxonomy" id="36746"/>
    <lineage>
        <taxon>Bacteria</taxon>
        <taxon>Pseudomonadati</taxon>
        <taxon>Pseudomonadota</taxon>
        <taxon>Gammaproteobacteria</taxon>
        <taxon>Pseudomonadales</taxon>
        <taxon>Pseudomonadaceae</taxon>
        <taxon>Pseudomonas</taxon>
    </lineage>
</organism>
<keyword evidence="3" id="KW-1185">Reference proteome</keyword>
<keyword evidence="1" id="KW-0732">Signal</keyword>
<dbReference type="Proteomes" id="UP000614982">
    <property type="component" value="Unassembled WGS sequence"/>
</dbReference>
<accession>A0ABQ1DL89</accession>
<dbReference type="RefSeq" id="WP_025259130.1">
    <property type="nucleotide sequence ID" value="NZ_BLVX01000001.1"/>
</dbReference>
<feature type="chain" id="PRO_5045943882" description="Lipoprotein" evidence="1">
    <location>
        <begin position="18"/>
        <end position="367"/>
    </location>
</feature>
<evidence type="ECO:0000313" key="3">
    <source>
        <dbReference type="Proteomes" id="UP000614982"/>
    </source>
</evidence>
<gene>
    <name evidence="2" type="ORF">PSCICP_17140</name>
</gene>
<protein>
    <recommendedName>
        <fullName evidence="4">Lipoprotein</fullName>
    </recommendedName>
</protein>
<dbReference type="GeneID" id="45541539"/>
<proteinExistence type="predicted"/>
<sequence>MKGSVSALFTLTLGSLALSGCVPIAPPAQGLNAMSAQPVSQPASMLEARKAHDEMFARFKTSGKAILVVPSASLDSLKTDFGNNDDIARFLRLRSGVTEWTNTSRPSSSIKVGYDTSNKPDENNGENSYFQLVFGRTLYKIYLVDPGHYSISGVSYNLPRTAAFEAPGGRNIQPSSLGYAMLKSITFDEFERGKKWEDASYRNETVQEDYCTSVRVVNNECTSWGKNSYDVKRQTSPAGWTESIKQRTIEARSVTAKINKEFASFDIASGEVILIDGFFAEPPAAELRENSCKQADQEQMRCELKQLTLVQLLGEVEEVRKSQNPADWGLPKMAEVLKGLTYRPITIKARETSGKSVWGPSYSVKAN</sequence>
<feature type="signal peptide" evidence="1">
    <location>
        <begin position="1"/>
        <end position="17"/>
    </location>
</feature>
<reference evidence="2 3" key="1">
    <citation type="submission" date="2020-05" db="EMBL/GenBank/DDBJ databases">
        <title>Genetic diversity of Pseudomonas cichorii.</title>
        <authorList>
            <person name="Tani S."/>
            <person name="Yagi H."/>
            <person name="Hashimoto S."/>
            <person name="Iiyama K."/>
            <person name="Furuya N."/>
        </authorList>
    </citation>
    <scope>NUCLEOTIDE SEQUENCE [LARGE SCALE GENOMIC DNA]</scope>
    <source>
        <strain evidence="2 3">LMG 2162</strain>
    </source>
</reference>
<evidence type="ECO:0008006" key="4">
    <source>
        <dbReference type="Google" id="ProtNLM"/>
    </source>
</evidence>
<evidence type="ECO:0000256" key="1">
    <source>
        <dbReference type="SAM" id="SignalP"/>
    </source>
</evidence>
<evidence type="ECO:0000313" key="2">
    <source>
        <dbReference type="EMBL" id="GFM91742.1"/>
    </source>
</evidence>